<comment type="caution">
    <text evidence="1">The sequence shown here is derived from an EMBL/GenBank/DDBJ whole genome shotgun (WGS) entry which is preliminary data.</text>
</comment>
<reference evidence="1" key="1">
    <citation type="submission" date="2020-04" db="EMBL/GenBank/DDBJ databases">
        <title>Description of Shewanella salipaludis sp. nov., isolated from a salt marsh.</title>
        <authorList>
            <person name="Park S."/>
            <person name="Yoon J.-H."/>
        </authorList>
    </citation>
    <scope>NUCLEOTIDE SEQUENCE</scope>
    <source>
        <strain evidence="1">SHSM-M6</strain>
    </source>
</reference>
<proteinExistence type="predicted"/>
<dbReference type="RefSeq" id="WP_169563602.1">
    <property type="nucleotide sequence ID" value="NZ_JAAXYH010000003.1"/>
</dbReference>
<dbReference type="Proteomes" id="UP000737113">
    <property type="component" value="Unassembled WGS sequence"/>
</dbReference>
<organism evidence="1 2">
    <name type="scientific">Shewanella salipaludis</name>
    <dbReference type="NCBI Taxonomy" id="2723052"/>
    <lineage>
        <taxon>Bacteria</taxon>
        <taxon>Pseudomonadati</taxon>
        <taxon>Pseudomonadota</taxon>
        <taxon>Gammaproteobacteria</taxon>
        <taxon>Alteromonadales</taxon>
        <taxon>Shewanellaceae</taxon>
        <taxon>Shewanella</taxon>
    </lineage>
</organism>
<protein>
    <submittedName>
        <fullName evidence="1">Uncharacterized protein</fullName>
    </submittedName>
</protein>
<dbReference type="EMBL" id="JAAXYH010000003">
    <property type="protein sequence ID" value="NMH64938.1"/>
    <property type="molecule type" value="Genomic_DNA"/>
</dbReference>
<evidence type="ECO:0000313" key="1">
    <source>
        <dbReference type="EMBL" id="NMH64938.1"/>
    </source>
</evidence>
<accession>A0A972FRP1</accession>
<evidence type="ECO:0000313" key="2">
    <source>
        <dbReference type="Proteomes" id="UP000737113"/>
    </source>
</evidence>
<name>A0A972FRP1_9GAMM</name>
<gene>
    <name evidence="1" type="ORF">HC757_07100</name>
</gene>
<dbReference type="AlphaFoldDB" id="A0A972FRP1"/>
<keyword evidence="2" id="KW-1185">Reference proteome</keyword>
<sequence>MIKWLVYYGMRWMDFGAKPDPTLGYQRFNEFIHYLHEKQWAMFEEQYAALSVDERHLLMCAIPQKLKQRELYDAWRRNSSSYLALQFSGGFELTQAWDIRGALTVDYLPDAVAERFNQGCCDAHALFMQALELGADDAELYVGLLQTFAGFCPGSAEILDVFYRIVDAGTRHLGAAICTLVALSDKWHGSHEEMYGFAFSMAKQDPYYNALIPCAHIEKWQSDVMDDVPFHGYFFKQEIIHQEVITAEKTDLCLQSEDRFSSLMASNVYAYLGYKANIRLLATKHLLKFRHLYTAEPWSYDGNPATVLNKARRSFRLGALKS</sequence>